<evidence type="ECO:0000256" key="3">
    <source>
        <dbReference type="ARBA" id="ARBA00022692"/>
    </source>
</evidence>
<comment type="similarity">
    <text evidence="2">Belongs to the Tim17/Tim22/Tim23 family.</text>
</comment>
<evidence type="ECO:0000313" key="10">
    <source>
        <dbReference type="EMBL" id="KAJ8558416.1"/>
    </source>
</evidence>
<keyword evidence="11" id="KW-1185">Reference proteome</keyword>
<organism evidence="10 11">
    <name type="scientific">Anisodus acutangulus</name>
    <dbReference type="NCBI Taxonomy" id="402998"/>
    <lineage>
        <taxon>Eukaryota</taxon>
        <taxon>Viridiplantae</taxon>
        <taxon>Streptophyta</taxon>
        <taxon>Embryophyta</taxon>
        <taxon>Tracheophyta</taxon>
        <taxon>Spermatophyta</taxon>
        <taxon>Magnoliopsida</taxon>
        <taxon>eudicotyledons</taxon>
        <taxon>Gunneridae</taxon>
        <taxon>Pentapetalae</taxon>
        <taxon>asterids</taxon>
        <taxon>lamiids</taxon>
        <taxon>Solanales</taxon>
        <taxon>Solanaceae</taxon>
        <taxon>Solanoideae</taxon>
        <taxon>Hyoscyameae</taxon>
        <taxon>Anisodus</taxon>
    </lineage>
</organism>
<dbReference type="EMBL" id="JAJAGQ010000007">
    <property type="protein sequence ID" value="KAJ8558416.1"/>
    <property type="molecule type" value="Genomic_DNA"/>
</dbReference>
<accession>A0A9Q1MF24</accession>
<evidence type="ECO:0000256" key="2">
    <source>
        <dbReference type="ARBA" id="ARBA00008444"/>
    </source>
</evidence>
<dbReference type="OrthoDB" id="75343at2759"/>
<keyword evidence="5 9" id="KW-1133">Transmembrane helix</keyword>
<sequence>MTSSNFTQLTKSAAMSDPATVPNDADSSSQEAQKPQIEPIRMPTVEEIRGQDIWNNCAVRSVVSGVMGGGLGLFMGMFLGALDNPIMQEEMTTRQQIVYQAKQMGRRSWSSCKTFAVMGLVFSAAECTVEKVRAKHDMTNTAVAGCVTGGTLSARGGPKAACMGCAGFATFSVLIEKFLDRYH</sequence>
<dbReference type="InterPro" id="IPR039175">
    <property type="entry name" value="TIM22"/>
</dbReference>
<feature type="transmembrane region" description="Helical" evidence="9">
    <location>
        <begin position="62"/>
        <end position="82"/>
    </location>
</feature>
<evidence type="ECO:0000256" key="7">
    <source>
        <dbReference type="ARBA" id="ARBA00023136"/>
    </source>
</evidence>
<comment type="subcellular location">
    <subcellularLocation>
        <location evidence="1">Mitochondrion inner membrane</location>
        <topology evidence="1">Multi-pass membrane protein</topology>
    </subcellularLocation>
</comment>
<dbReference type="GO" id="GO:0042721">
    <property type="term" value="C:TIM22 mitochondrial import inner membrane insertion complex"/>
    <property type="evidence" value="ECO:0007669"/>
    <property type="project" value="InterPro"/>
</dbReference>
<dbReference type="AlphaFoldDB" id="A0A9Q1MF24"/>
<evidence type="ECO:0000256" key="5">
    <source>
        <dbReference type="ARBA" id="ARBA00022989"/>
    </source>
</evidence>
<keyword evidence="3 9" id="KW-0812">Transmembrane</keyword>
<dbReference type="Proteomes" id="UP001152561">
    <property type="component" value="Unassembled WGS sequence"/>
</dbReference>
<name>A0A9Q1MF24_9SOLA</name>
<reference evidence="11" key="1">
    <citation type="journal article" date="2023" name="Proc. Natl. Acad. Sci. U.S.A.">
        <title>Genomic and structural basis for evolution of tropane alkaloid biosynthesis.</title>
        <authorList>
            <person name="Wanga Y.-J."/>
            <person name="Taina T."/>
            <person name="Yua J.-Y."/>
            <person name="Lia J."/>
            <person name="Xua B."/>
            <person name="Chenc J."/>
            <person name="D'Auriad J.C."/>
            <person name="Huanga J.-P."/>
            <person name="Huanga S.-X."/>
        </authorList>
    </citation>
    <scope>NUCLEOTIDE SEQUENCE [LARGE SCALE GENOMIC DNA]</scope>
    <source>
        <strain evidence="11">cv. KIB-2019</strain>
    </source>
</reference>
<dbReference type="PANTHER" id="PTHR14110:SF0">
    <property type="entry name" value="MITOCHONDRIAL IMPORT INNER MEMBRANE TRANSLOCASE SUBUNIT TIM22"/>
    <property type="match status" value="1"/>
</dbReference>
<evidence type="ECO:0000256" key="6">
    <source>
        <dbReference type="ARBA" id="ARBA00023128"/>
    </source>
</evidence>
<evidence type="ECO:0008006" key="12">
    <source>
        <dbReference type="Google" id="ProtNLM"/>
    </source>
</evidence>
<gene>
    <name evidence="10" type="ORF">K7X08_005182</name>
</gene>
<keyword evidence="7 9" id="KW-0472">Membrane</keyword>
<dbReference type="GO" id="GO:0045039">
    <property type="term" value="P:protein insertion into mitochondrial inner membrane"/>
    <property type="evidence" value="ECO:0007669"/>
    <property type="project" value="InterPro"/>
</dbReference>
<dbReference type="PANTHER" id="PTHR14110">
    <property type="entry name" value="MITOCHONDRIAL IMPORT INNER MEMBRANE TRANSLOCASE SUBUNIT TIM22"/>
    <property type="match status" value="1"/>
</dbReference>
<evidence type="ECO:0000256" key="1">
    <source>
        <dbReference type="ARBA" id="ARBA00004448"/>
    </source>
</evidence>
<keyword evidence="6" id="KW-0496">Mitochondrion</keyword>
<dbReference type="Pfam" id="PF02466">
    <property type="entry name" value="Tim17"/>
    <property type="match status" value="1"/>
</dbReference>
<keyword evidence="4" id="KW-0999">Mitochondrion inner membrane</keyword>
<feature type="region of interest" description="Disordered" evidence="8">
    <location>
        <begin position="1"/>
        <end position="39"/>
    </location>
</feature>
<evidence type="ECO:0000313" key="11">
    <source>
        <dbReference type="Proteomes" id="UP001152561"/>
    </source>
</evidence>
<protein>
    <recommendedName>
        <fullName evidence="12">Mitochondrial import inner membrane translocase subunit TIM22</fullName>
    </recommendedName>
</protein>
<proteinExistence type="inferred from homology"/>
<comment type="caution">
    <text evidence="10">The sequence shown here is derived from an EMBL/GenBank/DDBJ whole genome shotgun (WGS) entry which is preliminary data.</text>
</comment>
<dbReference type="GO" id="GO:0030943">
    <property type="term" value="F:mitochondrion targeting sequence binding"/>
    <property type="evidence" value="ECO:0007669"/>
    <property type="project" value="TreeGrafter"/>
</dbReference>
<evidence type="ECO:0000256" key="9">
    <source>
        <dbReference type="SAM" id="Phobius"/>
    </source>
</evidence>
<evidence type="ECO:0000256" key="8">
    <source>
        <dbReference type="SAM" id="MobiDB-lite"/>
    </source>
</evidence>
<feature type="compositionally biased region" description="Polar residues" evidence="8">
    <location>
        <begin position="1"/>
        <end position="13"/>
    </location>
</feature>
<evidence type="ECO:0000256" key="4">
    <source>
        <dbReference type="ARBA" id="ARBA00022792"/>
    </source>
</evidence>
<dbReference type="GO" id="GO:0008320">
    <property type="term" value="F:protein transmembrane transporter activity"/>
    <property type="evidence" value="ECO:0007669"/>
    <property type="project" value="TreeGrafter"/>
</dbReference>